<feature type="binding site" description="axial binding residue" evidence="7">
    <location>
        <position position="401"/>
    </location>
    <ligand>
        <name>heme</name>
        <dbReference type="ChEBI" id="CHEBI:30413"/>
    </ligand>
    <ligandPart>
        <name>Fe</name>
        <dbReference type="ChEBI" id="CHEBI:18248"/>
    </ligandPart>
</feature>
<evidence type="ECO:0008006" key="10">
    <source>
        <dbReference type="Google" id="ProtNLM"/>
    </source>
</evidence>
<dbReference type="HOGENOM" id="CLU_001570_5_11_1"/>
<evidence type="ECO:0000256" key="6">
    <source>
        <dbReference type="ARBA" id="ARBA00023033"/>
    </source>
</evidence>
<comment type="similarity">
    <text evidence="1">Belongs to the cytochrome P450 family.</text>
</comment>
<evidence type="ECO:0000256" key="5">
    <source>
        <dbReference type="ARBA" id="ARBA00023004"/>
    </source>
</evidence>
<evidence type="ECO:0000256" key="1">
    <source>
        <dbReference type="ARBA" id="ARBA00010617"/>
    </source>
</evidence>
<comment type="cofactor">
    <cofactor evidence="7">
        <name>heme</name>
        <dbReference type="ChEBI" id="CHEBI:30413"/>
    </cofactor>
</comment>
<dbReference type="PRINTS" id="PR00385">
    <property type="entry name" value="P450"/>
</dbReference>
<dbReference type="EMBL" id="KN834767">
    <property type="protein sequence ID" value="KIK62396.1"/>
    <property type="molecule type" value="Genomic_DNA"/>
</dbReference>
<proteinExistence type="inferred from homology"/>
<evidence type="ECO:0000256" key="7">
    <source>
        <dbReference type="PIRSR" id="PIRSR602401-1"/>
    </source>
</evidence>
<keyword evidence="3 7" id="KW-0479">Metal-binding</keyword>
<keyword evidence="9" id="KW-1185">Reference proteome</keyword>
<dbReference type="PRINTS" id="PR00463">
    <property type="entry name" value="EP450I"/>
</dbReference>
<dbReference type="GO" id="GO:0005506">
    <property type="term" value="F:iron ion binding"/>
    <property type="evidence" value="ECO:0007669"/>
    <property type="project" value="InterPro"/>
</dbReference>
<dbReference type="AlphaFoldDB" id="A0A0D0C2P7"/>
<dbReference type="Pfam" id="PF00067">
    <property type="entry name" value="p450"/>
    <property type="match status" value="1"/>
</dbReference>
<gene>
    <name evidence="8" type="ORF">GYMLUDRAFT_41833</name>
</gene>
<dbReference type="InterPro" id="IPR050196">
    <property type="entry name" value="Cytochrome_P450_Monoox"/>
</dbReference>
<dbReference type="InterPro" id="IPR036396">
    <property type="entry name" value="Cyt_P450_sf"/>
</dbReference>
<keyword evidence="4" id="KW-0560">Oxidoreductase</keyword>
<dbReference type="GO" id="GO:0020037">
    <property type="term" value="F:heme binding"/>
    <property type="evidence" value="ECO:0007669"/>
    <property type="project" value="InterPro"/>
</dbReference>
<reference evidence="8 9" key="1">
    <citation type="submission" date="2014-04" db="EMBL/GenBank/DDBJ databases">
        <title>Evolutionary Origins and Diversification of the Mycorrhizal Mutualists.</title>
        <authorList>
            <consortium name="DOE Joint Genome Institute"/>
            <consortium name="Mycorrhizal Genomics Consortium"/>
            <person name="Kohler A."/>
            <person name="Kuo A."/>
            <person name="Nagy L.G."/>
            <person name="Floudas D."/>
            <person name="Copeland A."/>
            <person name="Barry K.W."/>
            <person name="Cichocki N."/>
            <person name="Veneault-Fourrey C."/>
            <person name="LaButti K."/>
            <person name="Lindquist E.A."/>
            <person name="Lipzen A."/>
            <person name="Lundell T."/>
            <person name="Morin E."/>
            <person name="Murat C."/>
            <person name="Riley R."/>
            <person name="Ohm R."/>
            <person name="Sun H."/>
            <person name="Tunlid A."/>
            <person name="Henrissat B."/>
            <person name="Grigoriev I.V."/>
            <person name="Hibbett D.S."/>
            <person name="Martin F."/>
        </authorList>
    </citation>
    <scope>NUCLEOTIDE SEQUENCE [LARGE SCALE GENOMIC DNA]</scope>
    <source>
        <strain evidence="8 9">FD-317 M1</strain>
    </source>
</reference>
<keyword evidence="5 7" id="KW-0408">Iron</keyword>
<dbReference type="PANTHER" id="PTHR24291">
    <property type="entry name" value="CYTOCHROME P450 FAMILY 4"/>
    <property type="match status" value="1"/>
</dbReference>
<evidence type="ECO:0000256" key="3">
    <source>
        <dbReference type="ARBA" id="ARBA00022723"/>
    </source>
</evidence>
<accession>A0A0D0C2P7</accession>
<dbReference type="OrthoDB" id="1470350at2759"/>
<evidence type="ECO:0000313" key="9">
    <source>
        <dbReference type="Proteomes" id="UP000053593"/>
    </source>
</evidence>
<protein>
    <recommendedName>
        <fullName evidence="10">Cytochrome P450</fullName>
    </recommendedName>
</protein>
<sequence>MNSVLVQNQAVFEESDGFIQSQLLIFGNGLLGTIGHEHRKQRKMLNPVFSASHLKDMTPILFEVAHKMRSALEMSLCDGLTEEIDMLSWLGRSALEIIGEAGLGYSFDPMTNELSAHPFTQILKDLLPTVQPMLSLRDLLPVVVKIGTPKLRRLVVDLIPWKDLHRVRDMVDYMHGLALKIYNDKKHSMEKDEETLYEQVGKGKDLISILMKENRKAESEHRLDENEVISMVSSIETFVFSAMDTTSSAMARTLHLLAKHQDVQEKLRQELKAVASEEQDSVSYENLVSLPYLDAVCRETLRLHPPVPFTVRVALQDTVIPLSKPIVGNNGTRIQEIPVTRGTHIFIPITNANTNPDLWLEDAKVWKPERWLLQLPEPLVSARVPGVYSHLMTFIAGSRACIGFTMAQLEMKAVLSVLIQKFKFAPSSRDSDIFWQMNTVVAPVVGKDPHPKLPLKITVI</sequence>
<dbReference type="GO" id="GO:0016705">
    <property type="term" value="F:oxidoreductase activity, acting on paired donors, with incorporation or reduction of molecular oxygen"/>
    <property type="evidence" value="ECO:0007669"/>
    <property type="project" value="InterPro"/>
</dbReference>
<dbReference type="CDD" id="cd11069">
    <property type="entry name" value="CYP_FUM15-like"/>
    <property type="match status" value="1"/>
</dbReference>
<dbReference type="GO" id="GO:0004497">
    <property type="term" value="F:monooxygenase activity"/>
    <property type="evidence" value="ECO:0007669"/>
    <property type="project" value="UniProtKB-KW"/>
</dbReference>
<dbReference type="InterPro" id="IPR002401">
    <property type="entry name" value="Cyt_P450_E_grp-I"/>
</dbReference>
<evidence type="ECO:0000256" key="4">
    <source>
        <dbReference type="ARBA" id="ARBA00023002"/>
    </source>
</evidence>
<organism evidence="8 9">
    <name type="scientific">Collybiopsis luxurians FD-317 M1</name>
    <dbReference type="NCBI Taxonomy" id="944289"/>
    <lineage>
        <taxon>Eukaryota</taxon>
        <taxon>Fungi</taxon>
        <taxon>Dikarya</taxon>
        <taxon>Basidiomycota</taxon>
        <taxon>Agaricomycotina</taxon>
        <taxon>Agaricomycetes</taxon>
        <taxon>Agaricomycetidae</taxon>
        <taxon>Agaricales</taxon>
        <taxon>Marasmiineae</taxon>
        <taxon>Omphalotaceae</taxon>
        <taxon>Collybiopsis</taxon>
        <taxon>Collybiopsis luxurians</taxon>
    </lineage>
</organism>
<dbReference type="InterPro" id="IPR001128">
    <property type="entry name" value="Cyt_P450"/>
</dbReference>
<dbReference type="SUPFAM" id="SSF48264">
    <property type="entry name" value="Cytochrome P450"/>
    <property type="match status" value="1"/>
</dbReference>
<keyword evidence="2 7" id="KW-0349">Heme</keyword>
<evidence type="ECO:0000313" key="8">
    <source>
        <dbReference type="EMBL" id="KIK62396.1"/>
    </source>
</evidence>
<dbReference type="Proteomes" id="UP000053593">
    <property type="component" value="Unassembled WGS sequence"/>
</dbReference>
<dbReference type="PANTHER" id="PTHR24291:SF50">
    <property type="entry name" value="BIFUNCTIONAL ALBAFLAVENONE MONOOXYGENASE_TERPENE SYNTHASE"/>
    <property type="match status" value="1"/>
</dbReference>
<dbReference type="Gene3D" id="1.10.630.10">
    <property type="entry name" value="Cytochrome P450"/>
    <property type="match status" value="1"/>
</dbReference>
<name>A0A0D0C2P7_9AGAR</name>
<keyword evidence="6" id="KW-0503">Monooxygenase</keyword>
<evidence type="ECO:0000256" key="2">
    <source>
        <dbReference type="ARBA" id="ARBA00022617"/>
    </source>
</evidence>